<protein>
    <submittedName>
        <fullName evidence="7">Uncharacterized protein</fullName>
    </submittedName>
</protein>
<evidence type="ECO:0000313" key="6">
    <source>
        <dbReference type="Proteomes" id="UP000887574"/>
    </source>
</evidence>
<dbReference type="Gene3D" id="2.30.38.10">
    <property type="entry name" value="Luciferase, Domain 3"/>
    <property type="match status" value="1"/>
</dbReference>
<dbReference type="PANTHER" id="PTHR24096">
    <property type="entry name" value="LONG-CHAIN-FATTY-ACID--COA LIGASE"/>
    <property type="match status" value="1"/>
</dbReference>
<evidence type="ECO:0000259" key="5">
    <source>
        <dbReference type="Pfam" id="PF13193"/>
    </source>
</evidence>
<dbReference type="Pfam" id="PF13193">
    <property type="entry name" value="AMP-binding_C"/>
    <property type="match status" value="1"/>
</dbReference>
<name>A0A915DNB9_9BILA</name>
<keyword evidence="6" id="KW-1185">Reference proteome</keyword>
<evidence type="ECO:0000313" key="7">
    <source>
        <dbReference type="WBParaSite" id="jg21185"/>
    </source>
</evidence>
<dbReference type="InterPro" id="IPR025110">
    <property type="entry name" value="AMP-bd_C"/>
</dbReference>
<dbReference type="Gene3D" id="3.30.300.30">
    <property type="match status" value="1"/>
</dbReference>
<dbReference type="Proteomes" id="UP000887574">
    <property type="component" value="Unplaced"/>
</dbReference>
<accession>A0A915DNB9</accession>
<dbReference type="FunFam" id="3.30.300.30:FF:000007">
    <property type="entry name" value="4-coumarate--CoA ligase 2"/>
    <property type="match status" value="1"/>
</dbReference>
<feature type="domain" description="AMP-dependent synthetase/ligase" evidence="4">
    <location>
        <begin position="55"/>
        <end position="358"/>
    </location>
</feature>
<dbReference type="SUPFAM" id="SSF56801">
    <property type="entry name" value="Acetyl-CoA synthetase-like"/>
    <property type="match status" value="1"/>
</dbReference>
<dbReference type="PROSITE" id="PS00455">
    <property type="entry name" value="AMP_BINDING"/>
    <property type="match status" value="1"/>
</dbReference>
<evidence type="ECO:0000256" key="2">
    <source>
        <dbReference type="ARBA" id="ARBA00006432"/>
    </source>
</evidence>
<comment type="similarity">
    <text evidence="2">Belongs to the ATP-dependent AMP-binding enzyme family.</text>
</comment>
<comment type="subcellular location">
    <subcellularLocation>
        <location evidence="1">Peroxisome</location>
    </subcellularLocation>
</comment>
<dbReference type="WBParaSite" id="jg21185">
    <property type="protein sequence ID" value="jg21185"/>
    <property type="gene ID" value="jg21185"/>
</dbReference>
<feature type="domain" description="AMP-binding enzyme C-terminal" evidence="5">
    <location>
        <begin position="409"/>
        <end position="484"/>
    </location>
</feature>
<dbReference type="AlphaFoldDB" id="A0A915DNB9"/>
<dbReference type="InterPro" id="IPR020845">
    <property type="entry name" value="AMP-binding_CS"/>
</dbReference>
<dbReference type="GO" id="GO:0016405">
    <property type="term" value="F:CoA-ligase activity"/>
    <property type="evidence" value="ECO:0007669"/>
    <property type="project" value="TreeGrafter"/>
</dbReference>
<proteinExistence type="inferred from homology"/>
<dbReference type="InterPro" id="IPR000873">
    <property type="entry name" value="AMP-dep_synth/lig_dom"/>
</dbReference>
<dbReference type="InterPro" id="IPR045851">
    <property type="entry name" value="AMP-bd_C_sf"/>
</dbReference>
<dbReference type="Gene3D" id="3.40.50.980">
    <property type="match status" value="2"/>
</dbReference>
<dbReference type="PANTHER" id="PTHR24096:SF422">
    <property type="entry name" value="BCDNA.GH02901"/>
    <property type="match status" value="1"/>
</dbReference>
<keyword evidence="3" id="KW-0576">Peroxisome</keyword>
<reference evidence="7" key="1">
    <citation type="submission" date="2022-11" db="UniProtKB">
        <authorList>
            <consortium name="WormBaseParasite"/>
        </authorList>
    </citation>
    <scope>IDENTIFICATION</scope>
</reference>
<organism evidence="6 7">
    <name type="scientific">Ditylenchus dipsaci</name>
    <dbReference type="NCBI Taxonomy" id="166011"/>
    <lineage>
        <taxon>Eukaryota</taxon>
        <taxon>Metazoa</taxon>
        <taxon>Ecdysozoa</taxon>
        <taxon>Nematoda</taxon>
        <taxon>Chromadorea</taxon>
        <taxon>Rhabditida</taxon>
        <taxon>Tylenchina</taxon>
        <taxon>Tylenchomorpha</taxon>
        <taxon>Sphaerularioidea</taxon>
        <taxon>Anguinidae</taxon>
        <taxon>Anguininae</taxon>
        <taxon>Ditylenchus</taxon>
    </lineage>
</organism>
<evidence type="ECO:0000256" key="3">
    <source>
        <dbReference type="ARBA" id="ARBA00023140"/>
    </source>
</evidence>
<evidence type="ECO:0000256" key="1">
    <source>
        <dbReference type="ARBA" id="ARBA00004275"/>
    </source>
</evidence>
<evidence type="ECO:0000259" key="4">
    <source>
        <dbReference type="Pfam" id="PF00501"/>
    </source>
</evidence>
<sequence>MPIKSEYPDVPVATEPFSGTFSHALWQHFSENPHKPALINAQNEQETVTFGEVILQGGAITGANQQSTQYEIKQQLEDSRSQVVFCSNTNLTCVLEAVKQNSRIKAVIVVGASLNDEYENQQPHNPLVISFNKVLHTEPAINKEKVKPNVDKDILILPYSSGTTGIPKGVMISHKNFGTMMNLLTNQFNTNVLPYIDKDFDYRKENQMLMLPFYHIYGFGMLINCLLNGSTGIILEKFEHQIFCKSIEKYKFRILMVVPPVLVWMAKSESILKYDISSVQLLFSGAAPAGKDLCQKLCSKFPSLKFIAQAYGMTELIVRKINSQLGDENFRLSDRGRSRKGMPGELHYRGPTIMMGYFNRPEATAETIDSEGWMKTGDVGYLDKDNFLYIIDRRKELIKVKGFQVAPAELEDVLLSHPNIKDCAVIGVPDRFSGELPKAYVVKANENLNEQEVLDFIKDKLAYYKHLKGGVEFIEEIPKSPAGKILRRFLRDMHCQKNKSKL</sequence>
<dbReference type="GO" id="GO:0005777">
    <property type="term" value="C:peroxisome"/>
    <property type="evidence" value="ECO:0007669"/>
    <property type="project" value="UniProtKB-SubCell"/>
</dbReference>
<dbReference type="Pfam" id="PF00501">
    <property type="entry name" value="AMP-binding"/>
    <property type="match status" value="1"/>
</dbReference>